<dbReference type="AlphaFoldDB" id="A0A6M3JNK6"/>
<protein>
    <submittedName>
        <fullName evidence="1">Putative DNA binding, helix-turn-helix domain containing protein</fullName>
    </submittedName>
</protein>
<dbReference type="CDD" id="cd00093">
    <property type="entry name" value="HTH_XRE"/>
    <property type="match status" value="1"/>
</dbReference>
<dbReference type="GO" id="GO:0003677">
    <property type="term" value="F:DNA binding"/>
    <property type="evidence" value="ECO:0007669"/>
    <property type="project" value="InterPro"/>
</dbReference>
<gene>
    <name evidence="1" type="ORF">MM415A03163_0006</name>
</gene>
<dbReference type="EMBL" id="MT141876">
    <property type="protein sequence ID" value="QJA71476.1"/>
    <property type="molecule type" value="Genomic_DNA"/>
</dbReference>
<sequence length="65" mass="7552">MKLDEYIKEREITVIQAAEELGITRGYLYEILGGRMPPGRKLAIKITEWSQNIVKFNDLWPADND</sequence>
<dbReference type="InterPro" id="IPR010982">
    <property type="entry name" value="Lambda_DNA-bd_dom_sf"/>
</dbReference>
<dbReference type="Gene3D" id="1.10.260.40">
    <property type="entry name" value="lambda repressor-like DNA-binding domains"/>
    <property type="match status" value="1"/>
</dbReference>
<dbReference type="SUPFAM" id="SSF47413">
    <property type="entry name" value="lambda repressor-like DNA-binding domains"/>
    <property type="match status" value="1"/>
</dbReference>
<accession>A0A6M3JNK6</accession>
<proteinExistence type="predicted"/>
<organism evidence="1">
    <name type="scientific">viral metagenome</name>
    <dbReference type="NCBI Taxonomy" id="1070528"/>
    <lineage>
        <taxon>unclassified sequences</taxon>
        <taxon>metagenomes</taxon>
        <taxon>organismal metagenomes</taxon>
    </lineage>
</organism>
<name>A0A6M3JNK6_9ZZZZ</name>
<dbReference type="InterPro" id="IPR001387">
    <property type="entry name" value="Cro/C1-type_HTH"/>
</dbReference>
<evidence type="ECO:0000313" key="1">
    <source>
        <dbReference type="EMBL" id="QJA71476.1"/>
    </source>
</evidence>
<reference evidence="1" key="1">
    <citation type="submission" date="2020-03" db="EMBL/GenBank/DDBJ databases">
        <title>The deep terrestrial virosphere.</title>
        <authorList>
            <person name="Holmfeldt K."/>
            <person name="Nilsson E."/>
            <person name="Simone D."/>
            <person name="Lopez-Fernandez M."/>
            <person name="Wu X."/>
            <person name="de Brujin I."/>
            <person name="Lundin D."/>
            <person name="Andersson A."/>
            <person name="Bertilsson S."/>
            <person name="Dopson M."/>
        </authorList>
    </citation>
    <scope>NUCLEOTIDE SEQUENCE</scope>
    <source>
        <strain evidence="1">MM415A03163</strain>
    </source>
</reference>